<reference evidence="7 8" key="1">
    <citation type="submission" date="2014-07" db="EMBL/GenBank/DDBJ databases">
        <title>Draft genome of Clostridium celerecrescens 152B isolated from sediments associated with methane hydrate from Krishna Godavari basin.</title>
        <authorList>
            <person name="Honkalas V.S."/>
            <person name="Dabir A.P."/>
            <person name="Arora P."/>
            <person name="Dhakephalkar P.K."/>
        </authorList>
    </citation>
    <scope>NUCLEOTIDE SEQUENCE [LARGE SCALE GENOMIC DNA]</scope>
    <source>
        <strain evidence="7 8">152B</strain>
    </source>
</reference>
<dbReference type="GO" id="GO:0005829">
    <property type="term" value="C:cytosol"/>
    <property type="evidence" value="ECO:0007669"/>
    <property type="project" value="TreeGrafter"/>
</dbReference>
<name>A0A084JCU7_9FIRM</name>
<keyword evidence="4 7" id="KW-0418">Kinase</keyword>
<dbReference type="EMBL" id="JPME01000040">
    <property type="protein sequence ID" value="KEZ86781.1"/>
    <property type="molecule type" value="Genomic_DNA"/>
</dbReference>
<dbReference type="GO" id="GO:0015937">
    <property type="term" value="P:coenzyme A biosynthetic process"/>
    <property type="evidence" value="ECO:0007669"/>
    <property type="project" value="UniProtKB-KW"/>
</dbReference>
<keyword evidence="6" id="KW-0173">Coenzyme A biosynthesis</keyword>
<keyword evidence="3" id="KW-0547">Nucleotide-binding</keyword>
<dbReference type="InterPro" id="IPR043129">
    <property type="entry name" value="ATPase_NBD"/>
</dbReference>
<keyword evidence="1" id="KW-0963">Cytoplasm</keyword>
<dbReference type="SUPFAM" id="SSF53067">
    <property type="entry name" value="Actin-like ATPase domain"/>
    <property type="match status" value="1"/>
</dbReference>
<dbReference type="NCBIfam" id="NF009842">
    <property type="entry name" value="PRK13317.1"/>
    <property type="match status" value="1"/>
</dbReference>
<keyword evidence="2" id="KW-0808">Transferase</keyword>
<dbReference type="InterPro" id="IPR004567">
    <property type="entry name" value="Type_II_PanK"/>
</dbReference>
<evidence type="ECO:0000256" key="5">
    <source>
        <dbReference type="ARBA" id="ARBA00022840"/>
    </source>
</evidence>
<evidence type="ECO:0000313" key="8">
    <source>
        <dbReference type="Proteomes" id="UP000028525"/>
    </source>
</evidence>
<dbReference type="Proteomes" id="UP000028525">
    <property type="component" value="Unassembled WGS sequence"/>
</dbReference>
<evidence type="ECO:0000256" key="4">
    <source>
        <dbReference type="ARBA" id="ARBA00022777"/>
    </source>
</evidence>
<dbReference type="STRING" id="29354.IO98_22210"/>
<keyword evidence="5" id="KW-0067">ATP-binding</keyword>
<evidence type="ECO:0000313" key="7">
    <source>
        <dbReference type="EMBL" id="KEZ86781.1"/>
    </source>
</evidence>
<evidence type="ECO:0000256" key="6">
    <source>
        <dbReference type="ARBA" id="ARBA00022993"/>
    </source>
</evidence>
<dbReference type="InterPro" id="IPR011602">
    <property type="entry name" value="Type_II_PanK_bac"/>
</dbReference>
<dbReference type="GO" id="GO:0004594">
    <property type="term" value="F:pantothenate kinase activity"/>
    <property type="evidence" value="ECO:0007669"/>
    <property type="project" value="InterPro"/>
</dbReference>
<sequence>MKITIGIDLGGSTTKIVGFQDNKLKIPTFVKADNPIASLFGALGKFIYENNIQLNEIEKIMITGVGSAYVDQPLYGIPTYKVDEFTCNGLGGQYFTGLNDLIVVSMGTGTSLVQVNGDKIIHTGGIGIGGGTILGLSSLLLKTQDISQIMELASRGDISNIDLQIQDISKTALPGLPLSATASNFGKVRNLVSDEDIAAGIINMVLQVIGKSAILSSLNSNISNFVMTGNLAKFPQCKGIFQSLETMFHVHFILPDQAEYGTAIGAALTEERHMEMRQIVYPSDKMPL</sequence>
<evidence type="ECO:0000256" key="2">
    <source>
        <dbReference type="ARBA" id="ARBA00022679"/>
    </source>
</evidence>
<comment type="caution">
    <text evidence="7">The sequence shown here is derived from an EMBL/GenBank/DDBJ whole genome shotgun (WGS) entry which is preliminary data.</text>
</comment>
<protein>
    <submittedName>
        <fullName evidence="7">Pantothenate kinase</fullName>
    </submittedName>
</protein>
<dbReference type="PIRSF" id="PIRSF036940">
    <property type="entry name" value="PanK_bac_aCoA"/>
    <property type="match status" value="1"/>
</dbReference>
<dbReference type="PANTHER" id="PTHR12280:SF20">
    <property type="entry name" value="4'-PHOSPHOPANTETHEINE PHOSPHATASE"/>
    <property type="match status" value="1"/>
</dbReference>
<dbReference type="Pfam" id="PF03630">
    <property type="entry name" value="Fumble"/>
    <property type="match status" value="1"/>
</dbReference>
<accession>A0A084JCU7</accession>
<dbReference type="CDD" id="cd24085">
    <property type="entry name" value="ASKHA_NBD_PanK-II_bac"/>
    <property type="match status" value="1"/>
</dbReference>
<proteinExistence type="predicted"/>
<dbReference type="PANTHER" id="PTHR12280">
    <property type="entry name" value="PANTOTHENATE KINASE"/>
    <property type="match status" value="1"/>
</dbReference>
<evidence type="ECO:0000256" key="3">
    <source>
        <dbReference type="ARBA" id="ARBA00022741"/>
    </source>
</evidence>
<dbReference type="AlphaFoldDB" id="A0A084JCU7"/>
<keyword evidence="8" id="KW-1185">Reference proteome</keyword>
<dbReference type="RefSeq" id="WP_038284589.1">
    <property type="nucleotide sequence ID" value="NZ_JPME01000040.1"/>
</dbReference>
<dbReference type="OrthoDB" id="358216at2"/>
<gene>
    <name evidence="7" type="ORF">IO98_22210</name>
</gene>
<dbReference type="Gene3D" id="3.30.420.40">
    <property type="match status" value="1"/>
</dbReference>
<organism evidence="7 8">
    <name type="scientific">Lacrimispora celerecrescens</name>
    <dbReference type="NCBI Taxonomy" id="29354"/>
    <lineage>
        <taxon>Bacteria</taxon>
        <taxon>Bacillati</taxon>
        <taxon>Bacillota</taxon>
        <taxon>Clostridia</taxon>
        <taxon>Lachnospirales</taxon>
        <taxon>Lachnospiraceae</taxon>
        <taxon>Lacrimispora</taxon>
    </lineage>
</organism>
<dbReference type="GO" id="GO:0005524">
    <property type="term" value="F:ATP binding"/>
    <property type="evidence" value="ECO:0007669"/>
    <property type="project" value="UniProtKB-KW"/>
</dbReference>
<evidence type="ECO:0000256" key="1">
    <source>
        <dbReference type="ARBA" id="ARBA00022490"/>
    </source>
</evidence>